<dbReference type="GO" id="GO:0006310">
    <property type="term" value="P:DNA recombination"/>
    <property type="evidence" value="ECO:0007669"/>
    <property type="project" value="UniProtKB-KW"/>
</dbReference>
<feature type="domain" description="Tyr recombinase" evidence="2">
    <location>
        <begin position="1"/>
        <end position="176"/>
    </location>
</feature>
<dbReference type="InterPro" id="IPR011010">
    <property type="entry name" value="DNA_brk_join_enz"/>
</dbReference>
<dbReference type="GO" id="GO:0015074">
    <property type="term" value="P:DNA integration"/>
    <property type="evidence" value="ECO:0007669"/>
    <property type="project" value="InterPro"/>
</dbReference>
<dbReference type="GO" id="GO:0003677">
    <property type="term" value="F:DNA binding"/>
    <property type="evidence" value="ECO:0007669"/>
    <property type="project" value="InterPro"/>
</dbReference>
<reference evidence="3 4" key="1">
    <citation type="submission" date="2018-08" db="EMBL/GenBank/DDBJ databases">
        <title>A genome reference for cultivated species of the human gut microbiota.</title>
        <authorList>
            <person name="Zou Y."/>
            <person name="Xue W."/>
            <person name="Luo G."/>
        </authorList>
    </citation>
    <scope>NUCLEOTIDE SEQUENCE [LARGE SCALE GENOMIC DNA]</scope>
    <source>
        <strain evidence="3 4">AM16-49B</strain>
    </source>
</reference>
<dbReference type="AlphaFoldDB" id="A0A414YFT3"/>
<evidence type="ECO:0000313" key="4">
    <source>
        <dbReference type="Proteomes" id="UP000283512"/>
    </source>
</evidence>
<dbReference type="SUPFAM" id="SSF56349">
    <property type="entry name" value="DNA breaking-rejoining enzymes"/>
    <property type="match status" value="1"/>
</dbReference>
<name>A0A414YFT3_9BACE</name>
<keyword evidence="1" id="KW-0233">DNA recombination</keyword>
<protein>
    <recommendedName>
        <fullName evidence="2">Tyr recombinase domain-containing protein</fullName>
    </recommendedName>
</protein>
<dbReference type="Gene3D" id="1.10.443.10">
    <property type="entry name" value="Intergrase catalytic core"/>
    <property type="match status" value="1"/>
</dbReference>
<evidence type="ECO:0000259" key="2">
    <source>
        <dbReference type="PROSITE" id="PS51898"/>
    </source>
</evidence>
<sequence>MTYRSFYTTFYPEAIRGIIMLTYLWGLRPSETLGIEMSDMHLGTDNYIVIKQTKFNKTRIVTFNDKVVSFIEDFLFWRKHTGLPSESDSPLFLKRTFATYSTHALQMAFAMIRKEANVHRYDGAKYQPSHGYRTCATHLLLRELCHGIGKDETYKICFLFCWSYEHKHHGCLYVYD</sequence>
<dbReference type="PROSITE" id="PS51898">
    <property type="entry name" value="TYR_RECOMBINASE"/>
    <property type="match status" value="1"/>
</dbReference>
<evidence type="ECO:0000313" key="3">
    <source>
        <dbReference type="EMBL" id="RHH84936.1"/>
    </source>
</evidence>
<gene>
    <name evidence="3" type="ORF">DW190_20695</name>
</gene>
<evidence type="ECO:0000256" key="1">
    <source>
        <dbReference type="ARBA" id="ARBA00023172"/>
    </source>
</evidence>
<comment type="caution">
    <text evidence="3">The sequence shown here is derived from an EMBL/GenBank/DDBJ whole genome shotgun (WGS) entry which is preliminary data.</text>
</comment>
<dbReference type="InterPro" id="IPR002104">
    <property type="entry name" value="Integrase_catalytic"/>
</dbReference>
<dbReference type="EMBL" id="QRKD01000041">
    <property type="protein sequence ID" value="RHH84936.1"/>
    <property type="molecule type" value="Genomic_DNA"/>
</dbReference>
<dbReference type="Proteomes" id="UP000283512">
    <property type="component" value="Unassembled WGS sequence"/>
</dbReference>
<proteinExistence type="predicted"/>
<dbReference type="InterPro" id="IPR013762">
    <property type="entry name" value="Integrase-like_cat_sf"/>
</dbReference>
<accession>A0A414YFT3</accession>
<organism evidence="3 4">
    <name type="scientific">Bacteroides caccae</name>
    <dbReference type="NCBI Taxonomy" id="47678"/>
    <lineage>
        <taxon>Bacteria</taxon>
        <taxon>Pseudomonadati</taxon>
        <taxon>Bacteroidota</taxon>
        <taxon>Bacteroidia</taxon>
        <taxon>Bacteroidales</taxon>
        <taxon>Bacteroidaceae</taxon>
        <taxon>Bacteroides</taxon>
    </lineage>
</organism>
<dbReference type="Pfam" id="PF00589">
    <property type="entry name" value="Phage_integrase"/>
    <property type="match status" value="1"/>
</dbReference>